<keyword evidence="3" id="KW-1185">Reference proteome</keyword>
<protein>
    <submittedName>
        <fullName evidence="2">Uncharacterized protein</fullName>
    </submittedName>
</protein>
<sequence>METNLGVNEWKYLKKRWGEKASVISPLGLINFGAGEDIFSKDPEIAFIESGWLKDKDNLTVEGEKILKILTQTQAYVHIHYQGLQQPVDIMILDAGSKGRETASISMAGTTISIKYPAPVYEIVQFLQECTGSSLLKGIDFIVSLPEEEAFLLGICLDLGLQAKWLEKGKGVRGFPFILTPQLVEAAVREELLATRFPISNALITLQKKKIEWSANRIEQGLRRLADKELFKPASHDYSKFVLDEKTEHLILRLSNLGTRLDLNTVWLGEKNNLDPAILYRAEAIYLQSGVFDMLRIEQEGEQVNLKGIAPIQLFDDIEISLRCCMPGLFAKSPSFTRREIKIEPPPMPKKSQVPASPPLADKRQEAQPPPMPS</sequence>
<evidence type="ECO:0000313" key="3">
    <source>
        <dbReference type="Proteomes" id="UP000242329"/>
    </source>
</evidence>
<gene>
    <name evidence="2" type="ORF">SAMN02745221_01763</name>
</gene>
<reference evidence="3" key="1">
    <citation type="submission" date="2016-11" db="EMBL/GenBank/DDBJ databases">
        <authorList>
            <person name="Varghese N."/>
            <person name="Submissions S."/>
        </authorList>
    </citation>
    <scope>NUCLEOTIDE SEQUENCE [LARGE SCALE GENOMIC DNA]</scope>
    <source>
        <strain evidence="3">DSM 11003</strain>
    </source>
</reference>
<dbReference type="AlphaFoldDB" id="A0A1M5QHR8"/>
<evidence type="ECO:0000256" key="1">
    <source>
        <dbReference type="SAM" id="MobiDB-lite"/>
    </source>
</evidence>
<dbReference type="EMBL" id="FQWY01000034">
    <property type="protein sequence ID" value="SHH13446.1"/>
    <property type="molecule type" value="Genomic_DNA"/>
</dbReference>
<proteinExistence type="predicted"/>
<organism evidence="2 3">
    <name type="scientific">Thermosyntropha lipolytica DSM 11003</name>
    <dbReference type="NCBI Taxonomy" id="1123382"/>
    <lineage>
        <taxon>Bacteria</taxon>
        <taxon>Bacillati</taxon>
        <taxon>Bacillota</taxon>
        <taxon>Clostridia</taxon>
        <taxon>Eubacteriales</taxon>
        <taxon>Syntrophomonadaceae</taxon>
        <taxon>Thermosyntropha</taxon>
    </lineage>
</organism>
<dbReference type="STRING" id="1123382.SAMN02745221_01763"/>
<name>A0A1M5QHR8_9FIRM</name>
<accession>A0A1M5QHR8</accession>
<evidence type="ECO:0000313" key="2">
    <source>
        <dbReference type="EMBL" id="SHH13446.1"/>
    </source>
</evidence>
<dbReference type="Proteomes" id="UP000242329">
    <property type="component" value="Unassembled WGS sequence"/>
</dbReference>
<feature type="region of interest" description="Disordered" evidence="1">
    <location>
        <begin position="340"/>
        <end position="374"/>
    </location>
</feature>
<dbReference type="RefSeq" id="WP_073092974.1">
    <property type="nucleotide sequence ID" value="NZ_FQWY01000034.1"/>
</dbReference>